<sequence length="92" mass="10714">MDYIKPGIYVLLRRKNLVKVIKIEEKKGNIGQNIGREEQKSNPDVDLRICKTLHSALSKEFVEVMIEYHKALTDYIERFKAPIPLQLESSKN</sequence>
<dbReference type="Proteomes" id="UP001187531">
    <property type="component" value="Unassembled WGS sequence"/>
</dbReference>
<name>A0AA88HK48_ARTSF</name>
<evidence type="ECO:0000313" key="1">
    <source>
        <dbReference type="EMBL" id="KAK2708534.1"/>
    </source>
</evidence>
<dbReference type="GO" id="GO:0016192">
    <property type="term" value="P:vesicle-mediated transport"/>
    <property type="evidence" value="ECO:0007669"/>
    <property type="project" value="InterPro"/>
</dbReference>
<dbReference type="InterPro" id="IPR010989">
    <property type="entry name" value="SNARE"/>
</dbReference>
<evidence type="ECO:0000313" key="2">
    <source>
        <dbReference type="Proteomes" id="UP001187531"/>
    </source>
</evidence>
<accession>A0AA88HK48</accession>
<reference evidence="1" key="1">
    <citation type="submission" date="2023-07" db="EMBL/GenBank/DDBJ databases">
        <title>Chromosome-level genome assembly of Artemia franciscana.</title>
        <authorList>
            <person name="Jo E."/>
        </authorList>
    </citation>
    <scope>NUCLEOTIDE SEQUENCE</scope>
    <source>
        <tissue evidence="1">Whole body</tissue>
    </source>
</reference>
<dbReference type="GO" id="GO:0016020">
    <property type="term" value="C:membrane"/>
    <property type="evidence" value="ECO:0007669"/>
    <property type="project" value="InterPro"/>
</dbReference>
<dbReference type="EMBL" id="JAVRJZ010000018">
    <property type="protein sequence ID" value="KAK2708534.1"/>
    <property type="molecule type" value="Genomic_DNA"/>
</dbReference>
<dbReference type="SUPFAM" id="SSF47661">
    <property type="entry name" value="t-snare proteins"/>
    <property type="match status" value="1"/>
</dbReference>
<dbReference type="AlphaFoldDB" id="A0AA88HK48"/>
<keyword evidence="2" id="KW-1185">Reference proteome</keyword>
<comment type="caution">
    <text evidence="1">The sequence shown here is derived from an EMBL/GenBank/DDBJ whole genome shotgun (WGS) entry which is preliminary data.</text>
</comment>
<protein>
    <submittedName>
        <fullName evidence="1">Uncharacterized protein</fullName>
    </submittedName>
</protein>
<gene>
    <name evidence="1" type="ORF">QYM36_014216</name>
</gene>
<dbReference type="Gene3D" id="1.20.58.70">
    <property type="match status" value="1"/>
</dbReference>
<proteinExistence type="predicted"/>
<organism evidence="1 2">
    <name type="scientific">Artemia franciscana</name>
    <name type="common">Brine shrimp</name>
    <name type="synonym">Artemia sanfranciscana</name>
    <dbReference type="NCBI Taxonomy" id="6661"/>
    <lineage>
        <taxon>Eukaryota</taxon>
        <taxon>Metazoa</taxon>
        <taxon>Ecdysozoa</taxon>
        <taxon>Arthropoda</taxon>
        <taxon>Crustacea</taxon>
        <taxon>Branchiopoda</taxon>
        <taxon>Anostraca</taxon>
        <taxon>Artemiidae</taxon>
        <taxon>Artemia</taxon>
    </lineage>
</organism>